<accession>A0ABD6SNE6</accession>
<reference evidence="1 2" key="1">
    <citation type="submission" date="2017-09" db="EMBL/GenBank/DDBJ databases">
        <title>Large-scale bioinformatics analysis of Bacillus genomes uncovers conserved roles of natural products in bacterial physiology.</title>
        <authorList>
            <consortium name="Agbiome Team Llc"/>
            <person name="Bleich R.M."/>
            <person name="Kirk G.J."/>
            <person name="Santa Maria K.C."/>
            <person name="Allen S.E."/>
            <person name="Farag S."/>
            <person name="Shank E.A."/>
            <person name="Bowers A."/>
        </authorList>
    </citation>
    <scope>NUCLEOTIDE SEQUENCE [LARGE SCALE GENOMIC DNA]</scope>
    <source>
        <strain evidence="1 2">AFS005140</strain>
    </source>
</reference>
<gene>
    <name evidence="1" type="ORF">CN495_08310</name>
</gene>
<comment type="caution">
    <text evidence="1">The sequence shown here is derived from an EMBL/GenBank/DDBJ whole genome shotgun (WGS) entry which is preliminary data.</text>
</comment>
<dbReference type="RefSeq" id="WP_098317087.1">
    <property type="nucleotide sequence ID" value="NZ_NTYF01000023.1"/>
</dbReference>
<organism evidence="1 2">
    <name type="scientific">Bacillus thuringiensis</name>
    <dbReference type="NCBI Taxonomy" id="1428"/>
    <lineage>
        <taxon>Bacteria</taxon>
        <taxon>Bacillati</taxon>
        <taxon>Bacillota</taxon>
        <taxon>Bacilli</taxon>
        <taxon>Bacillales</taxon>
        <taxon>Bacillaceae</taxon>
        <taxon>Bacillus</taxon>
        <taxon>Bacillus cereus group</taxon>
    </lineage>
</organism>
<dbReference type="EMBL" id="NTYF01000023">
    <property type="protein sequence ID" value="PER55747.1"/>
    <property type="molecule type" value="Genomic_DNA"/>
</dbReference>
<proteinExistence type="predicted"/>
<protein>
    <submittedName>
        <fullName evidence="1">Uncharacterized protein</fullName>
    </submittedName>
</protein>
<name>A0ABD6SNE6_BACTU</name>
<evidence type="ECO:0000313" key="1">
    <source>
        <dbReference type="EMBL" id="PER55747.1"/>
    </source>
</evidence>
<dbReference type="AlphaFoldDB" id="A0ABD6SNE6"/>
<sequence>MKESWLAELRVHSSTLVLKQDHKELGKKGSLYYVPYNFVELSTGLVKYVVADMLSVEGEVQMGIYRFLVTEEELLELFSLGKIEVEDYIEKIEAHKDWLQEDGVTVEGGFRFE</sequence>
<dbReference type="Proteomes" id="UP000219897">
    <property type="component" value="Unassembled WGS sequence"/>
</dbReference>
<evidence type="ECO:0000313" key="2">
    <source>
        <dbReference type="Proteomes" id="UP000219897"/>
    </source>
</evidence>